<dbReference type="PANTHER" id="PTHR36437">
    <property type="entry name" value="GLYOXALASE/BLEOMYCIN RESISTANCE PROTEIN/DIOXYGENASE"/>
    <property type="match status" value="1"/>
</dbReference>
<feature type="domain" description="VOC" evidence="1">
    <location>
        <begin position="26"/>
        <end position="144"/>
    </location>
</feature>
<dbReference type="Proteomes" id="UP000654345">
    <property type="component" value="Unassembled WGS sequence"/>
</dbReference>
<evidence type="ECO:0000259" key="1">
    <source>
        <dbReference type="PROSITE" id="PS51819"/>
    </source>
</evidence>
<reference evidence="2 3" key="1">
    <citation type="journal article" date="2021" name="Int. J. Syst. Evol. Microbiol.">
        <title>Reticulibacter mediterranei gen. nov., sp. nov., within the new family Reticulibacteraceae fam. nov., and Ktedonospora formicarum gen. nov., sp. nov., Ktedonobacter robiniae sp. nov., Dictyobacter formicarum sp. nov. and Dictyobacter arantiisoli sp. nov., belonging to the class Ktedonobacteria.</title>
        <authorList>
            <person name="Yabe S."/>
            <person name="Zheng Y."/>
            <person name="Wang C.M."/>
            <person name="Sakai Y."/>
            <person name="Abe K."/>
            <person name="Yokota A."/>
            <person name="Donadio S."/>
            <person name="Cavaletti L."/>
            <person name="Monciardini P."/>
        </authorList>
    </citation>
    <scope>NUCLEOTIDE SEQUENCE [LARGE SCALE GENOMIC DNA]</scope>
    <source>
        <strain evidence="2 3">SOSP1-30</strain>
    </source>
</reference>
<evidence type="ECO:0000313" key="3">
    <source>
        <dbReference type="Proteomes" id="UP000654345"/>
    </source>
</evidence>
<dbReference type="InterPro" id="IPR004360">
    <property type="entry name" value="Glyas_Fos-R_dOase_dom"/>
</dbReference>
<comment type="caution">
    <text evidence="2">The sequence shown here is derived from an EMBL/GenBank/DDBJ whole genome shotgun (WGS) entry which is preliminary data.</text>
</comment>
<proteinExistence type="predicted"/>
<organism evidence="2 3">
    <name type="scientific">Ktedonobacter robiniae</name>
    <dbReference type="NCBI Taxonomy" id="2778365"/>
    <lineage>
        <taxon>Bacteria</taxon>
        <taxon>Bacillati</taxon>
        <taxon>Chloroflexota</taxon>
        <taxon>Ktedonobacteria</taxon>
        <taxon>Ktedonobacterales</taxon>
        <taxon>Ktedonobacteraceae</taxon>
        <taxon>Ktedonobacter</taxon>
    </lineage>
</organism>
<dbReference type="Pfam" id="PF00903">
    <property type="entry name" value="Glyoxalase"/>
    <property type="match status" value="1"/>
</dbReference>
<dbReference type="Gene3D" id="3.10.180.10">
    <property type="entry name" value="2,3-Dihydroxybiphenyl 1,2-Dioxygenase, domain 1"/>
    <property type="match status" value="1"/>
</dbReference>
<accession>A0ABQ3V933</accession>
<dbReference type="InterPro" id="IPR037523">
    <property type="entry name" value="VOC_core"/>
</dbReference>
<dbReference type="PROSITE" id="PS51819">
    <property type="entry name" value="VOC"/>
    <property type="match status" value="1"/>
</dbReference>
<dbReference type="EMBL" id="BNJG01000007">
    <property type="protein sequence ID" value="GHO60895.1"/>
    <property type="molecule type" value="Genomic_DNA"/>
</dbReference>
<sequence>MYAQFKLGNHCFTTIERLFMTMADEKILMVMMAVTDMAKAKAFYAEQLGWSVTQDYGQGDYHWVSLSLPGGGASLTLSTMHEHMKPGTMNLYLSTSNIEAAYNELKAKDVKVNEVKDDLYGPGSGVKWFDLRDPDGNRWLVVQS</sequence>
<name>A0ABQ3V933_9CHLR</name>
<keyword evidence="3" id="KW-1185">Reference proteome</keyword>
<dbReference type="PANTHER" id="PTHR36437:SF2">
    <property type="entry name" value="GLYOXALASE_BLEOMYCIN RESISTANCE PROTEIN_DIOXYGENASE"/>
    <property type="match status" value="1"/>
</dbReference>
<dbReference type="SUPFAM" id="SSF54593">
    <property type="entry name" value="Glyoxalase/Bleomycin resistance protein/Dihydroxybiphenyl dioxygenase"/>
    <property type="match status" value="1"/>
</dbReference>
<gene>
    <name evidence="2" type="ORF">KSB_93700</name>
</gene>
<dbReference type="InterPro" id="IPR029068">
    <property type="entry name" value="Glyas_Bleomycin-R_OHBP_Dase"/>
</dbReference>
<evidence type="ECO:0000313" key="2">
    <source>
        <dbReference type="EMBL" id="GHO60895.1"/>
    </source>
</evidence>
<protein>
    <recommendedName>
        <fullName evidence="1">VOC domain-containing protein</fullName>
    </recommendedName>
</protein>